<evidence type="ECO:0000256" key="5">
    <source>
        <dbReference type="ARBA" id="ARBA00022692"/>
    </source>
</evidence>
<feature type="compositionally biased region" description="Basic and acidic residues" evidence="18">
    <location>
        <begin position="2202"/>
        <end position="2211"/>
    </location>
</feature>
<feature type="compositionally biased region" description="Low complexity" evidence="18">
    <location>
        <begin position="2317"/>
        <end position="2331"/>
    </location>
</feature>
<feature type="region of interest" description="Disordered" evidence="18">
    <location>
        <begin position="1563"/>
        <end position="1602"/>
    </location>
</feature>
<gene>
    <name evidence="20" type="ORF">Q8A67_003194</name>
</gene>
<evidence type="ECO:0000256" key="14">
    <source>
        <dbReference type="ARBA" id="ARBA00063367"/>
    </source>
</evidence>
<feature type="compositionally biased region" description="Low complexity" evidence="18">
    <location>
        <begin position="2228"/>
        <end position="2240"/>
    </location>
</feature>
<feature type="coiled-coil region" evidence="17">
    <location>
        <begin position="1431"/>
        <end position="1458"/>
    </location>
</feature>
<feature type="compositionally biased region" description="Basic residues" evidence="18">
    <location>
        <begin position="235"/>
        <end position="244"/>
    </location>
</feature>
<evidence type="ECO:0000256" key="1">
    <source>
        <dbReference type="ARBA" id="ARBA00004643"/>
    </source>
</evidence>
<dbReference type="Gene3D" id="1.10.287.1490">
    <property type="match status" value="1"/>
</dbReference>
<feature type="compositionally biased region" description="Basic and acidic residues" evidence="18">
    <location>
        <begin position="376"/>
        <end position="398"/>
    </location>
</feature>
<keyword evidence="6" id="KW-0498">Mitosis</keyword>
<feature type="region of interest" description="Disordered" evidence="18">
    <location>
        <begin position="376"/>
        <end position="407"/>
    </location>
</feature>
<dbReference type="Pfam" id="PF24567">
    <property type="entry name" value="ANKLE2_3rd"/>
    <property type="match status" value="1"/>
</dbReference>
<comment type="function">
    <text evidence="13">Involved in mitotic nuclear envelope reassembly by promoting dephosphorylation of BAF/BANF1 during mitotic exit. Coordinates the control of BAF/BANF1 dephosphorylation by inhibiting VRK1 kinase and promoting dephosphorylation of BAF/BANF1 by protein phosphatase 2A (PP2A), thereby facilitating nuclear envelope assembly. May regulate nuclear localization of VRK1 in non-dividing cells. It is unclear whether it acts as a real PP2A regulatory subunit or whether it is involved in recruitment of the PP2A complex. Involved in brain development.</text>
</comment>
<keyword evidence="10" id="KW-0040">ANK repeat</keyword>
<dbReference type="Pfam" id="PF00023">
    <property type="entry name" value="Ank"/>
    <property type="match status" value="1"/>
</dbReference>
<dbReference type="InterPro" id="IPR011015">
    <property type="entry name" value="LEM/LEM-like_dom_sf"/>
</dbReference>
<keyword evidence="3" id="KW-0597">Phosphoprotein</keyword>
<evidence type="ECO:0000256" key="8">
    <source>
        <dbReference type="ARBA" id="ARBA00022968"/>
    </source>
</evidence>
<feature type="region of interest" description="Disordered" evidence="18">
    <location>
        <begin position="2202"/>
        <end position="2245"/>
    </location>
</feature>
<keyword evidence="4" id="KW-0132">Cell division</keyword>
<dbReference type="Proteomes" id="UP001187343">
    <property type="component" value="Unassembled WGS sequence"/>
</dbReference>
<keyword evidence="7" id="KW-0256">Endoplasmic reticulum</keyword>
<dbReference type="SMART" id="SM00248">
    <property type="entry name" value="ANK"/>
    <property type="match status" value="2"/>
</dbReference>
<evidence type="ECO:0000256" key="15">
    <source>
        <dbReference type="ARBA" id="ARBA00074558"/>
    </source>
</evidence>
<dbReference type="GO" id="GO:0007399">
    <property type="term" value="P:nervous system development"/>
    <property type="evidence" value="ECO:0007669"/>
    <property type="project" value="UniProtKB-ARBA"/>
</dbReference>
<dbReference type="InterPro" id="IPR002110">
    <property type="entry name" value="Ankyrin_rpt"/>
</dbReference>
<keyword evidence="17" id="KW-0175">Coiled coil</keyword>
<keyword evidence="11" id="KW-0472">Membrane</keyword>
<evidence type="ECO:0000313" key="20">
    <source>
        <dbReference type="EMBL" id="KAK2911061.1"/>
    </source>
</evidence>
<dbReference type="InterPro" id="IPR056237">
    <property type="entry name" value="ANKLE2_3rd"/>
</dbReference>
<feature type="region of interest" description="Disordered" evidence="18">
    <location>
        <begin position="133"/>
        <end position="201"/>
    </location>
</feature>
<dbReference type="Gene3D" id="1.25.40.20">
    <property type="entry name" value="Ankyrin repeat-containing domain"/>
    <property type="match status" value="1"/>
</dbReference>
<dbReference type="InterPro" id="IPR003887">
    <property type="entry name" value="LEM_dom"/>
</dbReference>
<feature type="region of interest" description="Disordered" evidence="18">
    <location>
        <begin position="1"/>
        <end position="117"/>
    </location>
</feature>
<feature type="coiled-coil region" evidence="17">
    <location>
        <begin position="1019"/>
        <end position="1382"/>
    </location>
</feature>
<dbReference type="SMART" id="SM00540">
    <property type="entry name" value="LEM"/>
    <property type="match status" value="1"/>
</dbReference>
<dbReference type="PANTHER" id="PTHR12349:SF4">
    <property type="entry name" value="ANKYRIN REPEAT AND LEM DOMAIN-CONTAINING PROTEIN 2"/>
    <property type="match status" value="1"/>
</dbReference>
<dbReference type="InterPro" id="IPR036770">
    <property type="entry name" value="Ankyrin_rpt-contain_sf"/>
</dbReference>
<dbReference type="Pfam" id="PF01693">
    <property type="entry name" value="Cauli_VI"/>
    <property type="match status" value="1"/>
</dbReference>
<dbReference type="GO" id="GO:0031468">
    <property type="term" value="P:nuclear membrane reassembly"/>
    <property type="evidence" value="ECO:0007669"/>
    <property type="project" value="UniProtKB-ARBA"/>
</dbReference>
<dbReference type="Gene3D" id="1.10.720.40">
    <property type="match status" value="1"/>
</dbReference>
<dbReference type="Gene3D" id="3.40.970.10">
    <property type="entry name" value="Ribonuclease H1, N-terminal domain"/>
    <property type="match status" value="1"/>
</dbReference>
<feature type="region of interest" description="Disordered" evidence="18">
    <location>
        <begin position="213"/>
        <end position="278"/>
    </location>
</feature>
<feature type="compositionally biased region" description="Basic and acidic residues" evidence="18">
    <location>
        <begin position="136"/>
        <end position="176"/>
    </location>
</feature>
<evidence type="ECO:0000256" key="13">
    <source>
        <dbReference type="ARBA" id="ARBA00056222"/>
    </source>
</evidence>
<feature type="coiled-coil region" evidence="17">
    <location>
        <begin position="416"/>
        <end position="583"/>
    </location>
</feature>
<dbReference type="FunFam" id="1.25.40.20:FF:000072">
    <property type="entry name" value="Ankyrin repeat and LEM domain containing 2"/>
    <property type="match status" value="1"/>
</dbReference>
<protein>
    <recommendedName>
        <fullName evidence="15">Ankyrin repeat and LEM domain-containing protein 2</fullName>
    </recommendedName>
    <alternativeName>
        <fullName evidence="16">LEM domain-containing protein 4</fullName>
    </alternativeName>
</protein>
<evidence type="ECO:0000256" key="4">
    <source>
        <dbReference type="ARBA" id="ARBA00022618"/>
    </source>
</evidence>
<feature type="compositionally biased region" description="Low complexity" evidence="18">
    <location>
        <begin position="1568"/>
        <end position="1587"/>
    </location>
</feature>
<name>A0AA88QET9_9TELE</name>
<reference evidence="20" key="1">
    <citation type="submission" date="2023-08" db="EMBL/GenBank/DDBJ databases">
        <title>Chromosome-level Genome Assembly of mud carp (Cirrhinus molitorella).</title>
        <authorList>
            <person name="Liu H."/>
        </authorList>
    </citation>
    <scope>NUCLEOTIDE SEQUENCE</scope>
    <source>
        <strain evidence="20">Prfri</strain>
        <tissue evidence="20">Muscle</tissue>
    </source>
</reference>
<keyword evidence="12" id="KW-0131">Cell cycle</keyword>
<keyword evidence="8" id="KW-0735">Signal-anchor</keyword>
<comment type="similarity">
    <text evidence="2">Belongs to the ANKLE2 family.</text>
</comment>
<evidence type="ECO:0000256" key="11">
    <source>
        <dbReference type="ARBA" id="ARBA00023136"/>
    </source>
</evidence>
<evidence type="ECO:0000313" key="21">
    <source>
        <dbReference type="Proteomes" id="UP001187343"/>
    </source>
</evidence>
<dbReference type="SUPFAM" id="SSF63451">
    <property type="entry name" value="LEM domain"/>
    <property type="match status" value="1"/>
</dbReference>
<evidence type="ECO:0000256" key="12">
    <source>
        <dbReference type="ARBA" id="ARBA00023306"/>
    </source>
</evidence>
<dbReference type="FunFam" id="1.10.720.40:FF:000001">
    <property type="entry name" value="LEM domain containing 2, isoform CRA_a"/>
    <property type="match status" value="1"/>
</dbReference>
<feature type="compositionally biased region" description="Basic and acidic residues" evidence="18">
    <location>
        <begin position="34"/>
        <end position="52"/>
    </location>
</feature>
<feature type="region of interest" description="Disordered" evidence="18">
    <location>
        <begin position="2157"/>
        <end position="2177"/>
    </location>
</feature>
<sequence length="2478" mass="277958">MENGNNETASVEAKPQQPDAQHGKDQDSNTVESLKPERSLKMEKIPNGHVKAELLPNGEAMVEGQETRGGSTPPLATPSPGSRLADSPLSAELDPGVASFPDSLEKSEEALAEGSVHKGDALQSLRLSIPMQETELSSKEPSVEMENEEKIRQEARRRLEEQLKQYRVQRHTERTRRSNPKRSPFSTLDPELMLHPEGLPRASTVAMTKEYSFLRTSVPRGPKLGSLGIPSSKEKKSKSSRSSKIHSLADYKTPESDAQSTDVSGGVVSAPADSSFSSLHSTISSVSTVSEISISSETSTHLESPQLIRDNISEVDGNDSDSSSYSSVSAAGTYNMLAAIVNRPKAPYTVEGREIAPEAMGHFPSLQEVLQAATEERHMEELEQEREGSVEPRSRRDSFSSSVSYGSSVMGTHDEMLQVLKEKMRLEGQLESLSSEASQALKEKTELQAQLATVTAQLHAQVEQTQATQERQSTLNSEVTTLRSNCSALEKAMVELQTNLEGKNASLASVGNDLQLAEAQYQRLMVKVEEMQQSLNTKDNTVSELRQQMGGLQTQLQRVQSERNALQSRLKTSQAEVDSLQQLRLWYQQQLTLAQEARVRLQGEMANMQAGQMTQIGALENLKMENVTLSHKLTETKHQSIKEKERIAVQLQSIEADMLTQEAAIHQIQEAKSMVEEDLQHKLEEFEEEREHLLKLANTATTLERELEQVKLILSQKDAQLESLQREHLELMKQLTTTQETLQTKEQALNQLEARYQELQAQLEELQTDATAKEETLQYLQNEKIVLEVALQAARADKSELDEGAEKLGEEVLVASDTLDQLRQEVQVKATQIEALQQENGTLKKQAQKLKEQFMQQKVMVEAYRRDASSKDQLISELKASKKRLVAEVKDLKQELLKMEGEKKSAEQEQARLQKEVERVQQQMNGLEAHLQSVQTERDQLDSQLQSLQFDQNQLASVTEENENLRKRIEQMENEARKAISEQKVKMKRMGTDLTSAQKEMKAKHKAYENAVGILSRRLQETLTAKETAEAELVKLRAQVSEGGNSQELQAKVESLQRELKAVSQSKAMLEKELQEVITLTSTELEEYQEKVLELEDELQESRNFKKRIRRLEDANKKLALELEHEKGKLSGLGKSHSALREHANILEAALAKREADLVQLNLQVQAVLKRKEEEDQQMRQLVQTLQAALEKEKIKVKDLTEQVAEAKLEAAHNRRHYRAAMLELSEIKKDLQAKEELIKTLQKEAKTLAAQDEKHSEEVSRFQEELADAHDQLQILQKQLDDELSKKPLTNQEVEDLKWEVEQRQREIETQKQQLEMVEQCHQREMDTLQDTLQRIKVELEMVQEELNGTRKDKFMLQAKVGELRNSMKTVLQQNNQLKQDLKNGRLRKRMDLKGESTPVTPVKIPDCPVPASLLDELLKPSTSVNKEPLNNLHNCLKQLKQEMDSLQKQMEEHTVTVTSLASAEEELQKLGLHDNSSDELPDKEENDKIQREMQPSLRTFADRSRGSSRSMDAVLSRLKGLTADELREEIIKANLKCGPITATTRAIFERKLARALVENAGLTEPDSSGGNSVSLDSSGSVVPPSATSATSDSVTGEDGDFGYGMGLNPPEEEALSGTTCPCNVENSQAESQTPSKTAQVSPTFFYGVCPLWEDVLARNERAHVYTDKKEALQAVKMMKGARFKAFSNREDAEKFAKGICDYYPSPSKSTPCVSPVKPGLVFNKDHPSMMEADTINREKANSFKSPRTQDLTAKLRKAVEKGDEMAFTELVWSNPRYLIGSGDNPTVVQEGCRYNVMHVAAKENQPGIVQILLDTLENPDFMRLMYPDDQESMLQKRIRYIVDLYLNTPDKAGFETPLHFACKFGCPEVVNILGSHPDIDKNCKNKYHQKPSEVICERMKEKCKIQEVKQKINEYLEDRLYIPLLRATDNSSQPVIGAPWSPEPMESLSPRLPRSPKDPVMAVRAFAGPLSPSKADEFRRAWKTPPRERADHFHNILKSDPDRGAERVGRDLAHKLGHPWAEYWDFLDSFVDLQSNEGLKMLEEYLSKKDFRERAHEEAGENETSNRFKTPSPGKLKKFCNSISVGAFLDEGDDISLEEIKNRQNAALTSISSVCSKDGLQGAVGGLEFHILPVSHSADLIEVAAEQDLLLSSSKNGLCEQGSGDRTPNGDKMSPRICGSSNSCILSPISNLMAEFERMSLLDEPDRTNRERRRSGGKRNRDPQATELTSGLGRLSLSSEEDSVFDKDRTSVIRAAECDGLERRNEVDAKSSASSDEYFLANDRLEPMNQPTIETPGGERTICARSKSWDHGGRDLSSSGSSSSYRSLDSSQDFILRTPPRVTKRLFIDGDSPTKLDREVLSALGGADIDSLKYPTIHKWKSTIQAYSHSEMQSWQTPAVYKSHFRAHSVTPGSPVSGLMSPASRFSPARHMGSPDVCSPGRYSPAHTNYSPAHSNYSPVSYIQRIRLKHFGDAPI</sequence>
<evidence type="ECO:0000256" key="6">
    <source>
        <dbReference type="ARBA" id="ARBA00022776"/>
    </source>
</evidence>
<comment type="caution">
    <text evidence="20">The sequence shown here is derived from an EMBL/GenBank/DDBJ whole genome shotgun (WGS) entry which is preliminary data.</text>
</comment>
<dbReference type="GO" id="GO:0051721">
    <property type="term" value="F:protein phosphatase 2A binding"/>
    <property type="evidence" value="ECO:0007669"/>
    <property type="project" value="TreeGrafter"/>
</dbReference>
<feature type="compositionally biased region" description="Basic and acidic residues" evidence="18">
    <location>
        <begin position="103"/>
        <end position="117"/>
    </location>
</feature>
<keyword evidence="21" id="KW-1185">Reference proteome</keyword>
<evidence type="ECO:0000256" key="16">
    <source>
        <dbReference type="ARBA" id="ARBA00081980"/>
    </source>
</evidence>
<evidence type="ECO:0000256" key="17">
    <source>
        <dbReference type="SAM" id="Coils"/>
    </source>
</evidence>
<dbReference type="GO" id="GO:0005789">
    <property type="term" value="C:endoplasmic reticulum membrane"/>
    <property type="evidence" value="ECO:0007669"/>
    <property type="project" value="UniProtKB-SubCell"/>
</dbReference>
<comment type="subcellular location">
    <subcellularLocation>
        <location evidence="1">Endoplasmic reticulum membrane</location>
        <topology evidence="1">Single-pass type III membrane protein</topology>
    </subcellularLocation>
</comment>
<evidence type="ECO:0000256" key="9">
    <source>
        <dbReference type="ARBA" id="ARBA00022989"/>
    </source>
</evidence>
<dbReference type="PANTHER" id="PTHR12349">
    <property type="entry name" value="ANKYRIN REPEAT AND LEM DOMAIN-CONTAINING PROTEIN 2"/>
    <property type="match status" value="1"/>
</dbReference>
<feature type="coiled-coil region" evidence="17">
    <location>
        <begin position="676"/>
        <end position="989"/>
    </location>
</feature>
<dbReference type="InterPro" id="IPR011320">
    <property type="entry name" value="RNase_H1_N"/>
</dbReference>
<evidence type="ECO:0000256" key="3">
    <source>
        <dbReference type="ARBA" id="ARBA00022553"/>
    </source>
</evidence>
<dbReference type="SUPFAM" id="SSF48403">
    <property type="entry name" value="Ankyrin repeat"/>
    <property type="match status" value="1"/>
</dbReference>
<evidence type="ECO:0000256" key="10">
    <source>
        <dbReference type="ARBA" id="ARBA00023043"/>
    </source>
</evidence>
<proteinExistence type="inferred from homology"/>
<dbReference type="Pfam" id="PF03020">
    <property type="entry name" value="LEM"/>
    <property type="match status" value="1"/>
</dbReference>
<keyword evidence="9" id="KW-1133">Transmembrane helix</keyword>
<dbReference type="PROSITE" id="PS50954">
    <property type="entry name" value="LEM"/>
    <property type="match status" value="1"/>
</dbReference>
<feature type="region of interest" description="Disordered" evidence="18">
    <location>
        <begin position="2307"/>
        <end position="2331"/>
    </location>
</feature>
<dbReference type="GO" id="GO:0051301">
    <property type="term" value="P:cell division"/>
    <property type="evidence" value="ECO:0007669"/>
    <property type="project" value="UniProtKB-KW"/>
</dbReference>
<dbReference type="InterPro" id="IPR037056">
    <property type="entry name" value="RNase_H1_N_sf"/>
</dbReference>
<feature type="domain" description="LEM" evidence="19">
    <location>
        <begin position="1517"/>
        <end position="1561"/>
    </location>
</feature>
<comment type="subunit">
    <text evidence="14">Interacts with BAF/BANF1. Interacts with protein phosphatase 2A (PP2A) components PPP2C (PPP2CA or PPP2CB) and PPP2R1A.</text>
</comment>
<organism evidence="20 21">
    <name type="scientific">Cirrhinus molitorella</name>
    <name type="common">mud carp</name>
    <dbReference type="NCBI Taxonomy" id="172907"/>
    <lineage>
        <taxon>Eukaryota</taxon>
        <taxon>Metazoa</taxon>
        <taxon>Chordata</taxon>
        <taxon>Craniata</taxon>
        <taxon>Vertebrata</taxon>
        <taxon>Euteleostomi</taxon>
        <taxon>Actinopterygii</taxon>
        <taxon>Neopterygii</taxon>
        <taxon>Teleostei</taxon>
        <taxon>Ostariophysi</taxon>
        <taxon>Cypriniformes</taxon>
        <taxon>Cyprinidae</taxon>
        <taxon>Labeoninae</taxon>
        <taxon>Labeonini</taxon>
        <taxon>Cirrhinus</taxon>
    </lineage>
</organism>
<accession>A0AA88QET9</accession>
<evidence type="ECO:0000259" key="19">
    <source>
        <dbReference type="PROSITE" id="PS50954"/>
    </source>
</evidence>
<evidence type="ECO:0000256" key="2">
    <source>
        <dbReference type="ARBA" id="ARBA00007597"/>
    </source>
</evidence>
<evidence type="ECO:0000256" key="18">
    <source>
        <dbReference type="SAM" id="MobiDB-lite"/>
    </source>
</evidence>
<dbReference type="EMBL" id="JAUYZG010000003">
    <property type="protein sequence ID" value="KAK2911061.1"/>
    <property type="molecule type" value="Genomic_DNA"/>
</dbReference>
<keyword evidence="5" id="KW-0812">Transmembrane</keyword>
<evidence type="ECO:0000256" key="7">
    <source>
        <dbReference type="ARBA" id="ARBA00022824"/>
    </source>
</evidence>